<dbReference type="InterPro" id="IPR002372">
    <property type="entry name" value="PQQ_rpt_dom"/>
</dbReference>
<dbReference type="InterPro" id="IPR015943">
    <property type="entry name" value="WD40/YVTN_repeat-like_dom_sf"/>
</dbReference>
<dbReference type="InterPro" id="IPR018391">
    <property type="entry name" value="PQQ_b-propeller_rpt"/>
</dbReference>
<evidence type="ECO:0000313" key="3">
    <source>
        <dbReference type="Proteomes" id="UP000627838"/>
    </source>
</evidence>
<accession>A0ABR9JR72</accession>
<dbReference type="EMBL" id="JADBDZ010000001">
    <property type="protein sequence ID" value="MBE1532878.1"/>
    <property type="molecule type" value="Genomic_DNA"/>
</dbReference>
<keyword evidence="3" id="KW-1185">Reference proteome</keyword>
<protein>
    <submittedName>
        <fullName evidence="2">Outer membrane protein assembly factor BamB</fullName>
    </submittedName>
</protein>
<dbReference type="RefSeq" id="WP_192759511.1">
    <property type="nucleotide sequence ID" value="NZ_JADBDZ010000001.1"/>
</dbReference>
<feature type="domain" description="Pyrrolo-quinoline quinone repeat" evidence="1">
    <location>
        <begin position="52"/>
        <end position="205"/>
    </location>
</feature>
<comment type="caution">
    <text evidence="2">The sequence shown here is derived from an EMBL/GenBank/DDBJ whole genome shotgun (WGS) entry which is preliminary data.</text>
</comment>
<sequence>MSTDGTSARAAPSRRSAIAGLAGAAFAAGAVAGGAVPRLRDLGRRPAPLVPAGTGPLLWTADVEVADERFFGPDAAGRLLLVERPFDASRRERSSALTCLDAATGHRLWSVPLPAEPGTPHSVVVSGSVVLVRTQGELQALDLRTGRVRWRHERNATGSGTAAVTAGPGLVLDSAKDDNAADRSAPHAVHAYETGGGRLRWRAVVEPRIMTAQAPVRAAGLLLGVATGLHRTKRTVFVYALEAATGLQRWWRPVEPDTAAIPKATLTHALNTVFVSLDGRVLYALDATTGAVRWRTRPRLRTGGSSGRAPTGADVPVVAGGAVHLCCADGVLRAFDARRGRQRWAFDTGEGPAATGSLQVGPRPIAEGGLLYVASRGTAASDHRSTVHALNAADGRVRWRRSADGSHGRPVMIMAAGALHVSDGEAVTAHDPLDGAVRRRLDLRALRLAGSTGLLTDGARLHVLASPQVLALSLEK</sequence>
<feature type="domain" description="Pyrrolo-quinoline quinone repeat" evidence="1">
    <location>
        <begin position="238"/>
        <end position="403"/>
    </location>
</feature>
<proteinExistence type="predicted"/>
<name>A0ABR9JR72_9ACTN</name>
<evidence type="ECO:0000313" key="2">
    <source>
        <dbReference type="EMBL" id="MBE1532878.1"/>
    </source>
</evidence>
<dbReference type="PROSITE" id="PS51318">
    <property type="entry name" value="TAT"/>
    <property type="match status" value="1"/>
</dbReference>
<dbReference type="Pfam" id="PF13360">
    <property type="entry name" value="PQQ_2"/>
    <property type="match status" value="2"/>
</dbReference>
<dbReference type="SMART" id="SM00564">
    <property type="entry name" value="PQQ"/>
    <property type="match status" value="4"/>
</dbReference>
<dbReference type="InterPro" id="IPR011047">
    <property type="entry name" value="Quinoprotein_ADH-like_sf"/>
</dbReference>
<dbReference type="InterPro" id="IPR006311">
    <property type="entry name" value="TAT_signal"/>
</dbReference>
<dbReference type="PANTHER" id="PTHR34512:SF30">
    <property type="entry name" value="OUTER MEMBRANE PROTEIN ASSEMBLY FACTOR BAMB"/>
    <property type="match status" value="1"/>
</dbReference>
<reference evidence="2 3" key="1">
    <citation type="submission" date="2020-10" db="EMBL/GenBank/DDBJ databases">
        <title>Sequencing the genomes of 1000 actinobacteria strains.</title>
        <authorList>
            <person name="Klenk H.-P."/>
        </authorList>
    </citation>
    <scope>NUCLEOTIDE SEQUENCE [LARGE SCALE GENOMIC DNA]</scope>
    <source>
        <strain evidence="2 3">DSM 46744</strain>
    </source>
</reference>
<gene>
    <name evidence="2" type="ORF">H4W34_002711</name>
</gene>
<dbReference type="Proteomes" id="UP000627838">
    <property type="component" value="Unassembled WGS sequence"/>
</dbReference>
<evidence type="ECO:0000259" key="1">
    <source>
        <dbReference type="Pfam" id="PF13360"/>
    </source>
</evidence>
<dbReference type="PANTHER" id="PTHR34512">
    <property type="entry name" value="CELL SURFACE PROTEIN"/>
    <property type="match status" value="1"/>
</dbReference>
<organism evidence="2 3">
    <name type="scientific">Actinomadura algeriensis</name>
    <dbReference type="NCBI Taxonomy" id="1679523"/>
    <lineage>
        <taxon>Bacteria</taxon>
        <taxon>Bacillati</taxon>
        <taxon>Actinomycetota</taxon>
        <taxon>Actinomycetes</taxon>
        <taxon>Streptosporangiales</taxon>
        <taxon>Thermomonosporaceae</taxon>
        <taxon>Actinomadura</taxon>
    </lineage>
</organism>
<dbReference type="Gene3D" id="2.130.10.10">
    <property type="entry name" value="YVTN repeat-like/Quinoprotein amine dehydrogenase"/>
    <property type="match status" value="2"/>
</dbReference>
<dbReference type="SUPFAM" id="SSF50998">
    <property type="entry name" value="Quinoprotein alcohol dehydrogenase-like"/>
    <property type="match status" value="2"/>
</dbReference>